<gene>
    <name evidence="2" type="ORF">DET52_102195</name>
</gene>
<dbReference type="RefSeq" id="WP_133464232.1">
    <property type="nucleotide sequence ID" value="NZ_SNWI01000002.1"/>
</dbReference>
<proteinExistence type="predicted"/>
<accession>A0A4R6H6P1</accession>
<dbReference type="SUPFAM" id="SSF103515">
    <property type="entry name" value="Autotransporter"/>
    <property type="match status" value="1"/>
</dbReference>
<feature type="chain" id="PRO_5020716344" description="Outer membrane protein beta-barrel domain-containing protein" evidence="1">
    <location>
        <begin position="21"/>
        <end position="297"/>
    </location>
</feature>
<evidence type="ECO:0000313" key="2">
    <source>
        <dbReference type="EMBL" id="TDO03860.1"/>
    </source>
</evidence>
<evidence type="ECO:0008006" key="4">
    <source>
        <dbReference type="Google" id="ProtNLM"/>
    </source>
</evidence>
<evidence type="ECO:0000256" key="1">
    <source>
        <dbReference type="SAM" id="SignalP"/>
    </source>
</evidence>
<comment type="caution">
    <text evidence="2">The sequence shown here is derived from an EMBL/GenBank/DDBJ whole genome shotgun (WGS) entry which is preliminary data.</text>
</comment>
<evidence type="ECO:0000313" key="3">
    <source>
        <dbReference type="Proteomes" id="UP000294848"/>
    </source>
</evidence>
<sequence length="297" mass="33169">MKKIMLFSLLLLGIVLAGQAQDRIVTVSGDTIDCQVTKSSGRWIHFTLQQQGIETQGKLKQEQVSQLIRSEATGPIAFIQSDWKKWRLSVSGGIAYQLGTTDDSRKDMQEQGLTQAQIDDYHDQFMLGWQSSASIHRMVNPTVGVGLQYRLMYSDADLRITLDPQDGNHLYHGQMTERMYINYVGASVLSQQSLTINKKLQLSALISAGVAFYRDETEILEGNLLFTGEALALTTELGLEYFVTPKISIGLSANLFASKLNKVKMDNGYTSDTIKLDEDEQQSISALDLSTGLRFYF</sequence>
<dbReference type="Proteomes" id="UP000294848">
    <property type="component" value="Unassembled WGS sequence"/>
</dbReference>
<dbReference type="InterPro" id="IPR036709">
    <property type="entry name" value="Autotransporte_beta_dom_sf"/>
</dbReference>
<dbReference type="AlphaFoldDB" id="A0A4R6H6P1"/>
<feature type="signal peptide" evidence="1">
    <location>
        <begin position="1"/>
        <end position="20"/>
    </location>
</feature>
<protein>
    <recommendedName>
        <fullName evidence="4">Outer membrane protein beta-barrel domain-containing protein</fullName>
    </recommendedName>
</protein>
<keyword evidence="1" id="KW-0732">Signal</keyword>
<dbReference type="EMBL" id="SNWI01000002">
    <property type="protein sequence ID" value="TDO03860.1"/>
    <property type="molecule type" value="Genomic_DNA"/>
</dbReference>
<reference evidence="2 3" key="1">
    <citation type="submission" date="2019-03" db="EMBL/GenBank/DDBJ databases">
        <title>Freshwater and sediment microbial communities from various areas in North America, analyzing microbe dynamics in response to fracking.</title>
        <authorList>
            <person name="Lamendella R."/>
        </authorList>
    </citation>
    <scope>NUCLEOTIDE SEQUENCE [LARGE SCALE GENOMIC DNA]</scope>
    <source>
        <strain evidence="2 3">114D</strain>
    </source>
</reference>
<name>A0A4R6H6P1_9BACT</name>
<organism evidence="2 3">
    <name type="scientific">Sunxiuqinia elliptica</name>
    <dbReference type="NCBI Taxonomy" id="655355"/>
    <lineage>
        <taxon>Bacteria</taxon>
        <taxon>Pseudomonadati</taxon>
        <taxon>Bacteroidota</taxon>
        <taxon>Bacteroidia</taxon>
        <taxon>Marinilabiliales</taxon>
        <taxon>Prolixibacteraceae</taxon>
        <taxon>Sunxiuqinia</taxon>
    </lineage>
</organism>
<dbReference type="OrthoDB" id="1093738at2"/>